<dbReference type="Pfam" id="PF00543">
    <property type="entry name" value="P-II"/>
    <property type="match status" value="1"/>
</dbReference>
<dbReference type="Gene3D" id="3.30.70.120">
    <property type="match status" value="1"/>
</dbReference>
<dbReference type="AlphaFoldDB" id="A0A3E5GP57"/>
<dbReference type="InterPro" id="IPR011322">
    <property type="entry name" value="N-reg_PII-like_a/b"/>
</dbReference>
<dbReference type="InterPro" id="IPR015867">
    <property type="entry name" value="N-reg_PII/ATP_PRibTrfase_C"/>
</dbReference>
<keyword evidence="2" id="KW-1185">Reference proteome</keyword>
<dbReference type="PROSITE" id="PS51343">
    <property type="entry name" value="PII_GLNB_DOM"/>
    <property type="match status" value="1"/>
</dbReference>
<reference evidence="1 2" key="1">
    <citation type="submission" date="2018-08" db="EMBL/GenBank/DDBJ databases">
        <title>A genome reference for cultivated species of the human gut microbiota.</title>
        <authorList>
            <person name="Zou Y."/>
            <person name="Xue W."/>
            <person name="Luo G."/>
        </authorList>
    </citation>
    <scope>NUCLEOTIDE SEQUENCE [LARGE SCALE GENOMIC DNA]</scope>
    <source>
        <strain evidence="1 2">OM02-12</strain>
    </source>
</reference>
<dbReference type="InterPro" id="IPR002187">
    <property type="entry name" value="N-reg_PII"/>
</dbReference>
<dbReference type="GO" id="GO:0030234">
    <property type="term" value="F:enzyme regulator activity"/>
    <property type="evidence" value="ECO:0007669"/>
    <property type="project" value="InterPro"/>
</dbReference>
<comment type="caution">
    <text evidence="1">The sequence shown here is derived from an EMBL/GenBank/DDBJ whole genome shotgun (WGS) entry which is preliminary data.</text>
</comment>
<sequence length="241" mass="27309">MSRLYMMVTITDRNRKKKFEEFYKKNEHMVFFTTLGRGTANSEMLDYFGLEESEKVVILSVVTEETWKKLRREMIVKMQIDVPGTGIAFIVPLSSIGGEKTLHFLIQSEKFEREEESTLKDTEYELLVAIANQGCIDTVMDVARSVGAGGGTVIHAKGTGMETAEKFLGVSLAAEKEIILIVTRKKQKNAIMKAMMEQTGLASKEKTIIFSLPVTSTVGLRMYIDEMDMDEMDMDEEEKDR</sequence>
<dbReference type="RefSeq" id="WP_117614215.1">
    <property type="nucleotide sequence ID" value="NZ_QSVQ01000023.1"/>
</dbReference>
<proteinExistence type="predicted"/>
<dbReference type="EMBL" id="QSVQ01000023">
    <property type="protein sequence ID" value="RGO47187.1"/>
    <property type="molecule type" value="Genomic_DNA"/>
</dbReference>
<dbReference type="Proteomes" id="UP000261055">
    <property type="component" value="Unassembled WGS sequence"/>
</dbReference>
<dbReference type="GO" id="GO:0006808">
    <property type="term" value="P:regulation of nitrogen utilization"/>
    <property type="evidence" value="ECO:0007669"/>
    <property type="project" value="InterPro"/>
</dbReference>
<name>A0A3E5GP57_9FIRM</name>
<organism evidence="1 2">
    <name type="scientific">Dorea formicigenerans</name>
    <dbReference type="NCBI Taxonomy" id="39486"/>
    <lineage>
        <taxon>Bacteria</taxon>
        <taxon>Bacillati</taxon>
        <taxon>Bacillota</taxon>
        <taxon>Clostridia</taxon>
        <taxon>Lachnospirales</taxon>
        <taxon>Lachnospiraceae</taxon>
        <taxon>Dorea</taxon>
    </lineage>
</organism>
<dbReference type="SUPFAM" id="SSF54913">
    <property type="entry name" value="GlnB-like"/>
    <property type="match status" value="2"/>
</dbReference>
<evidence type="ECO:0000313" key="2">
    <source>
        <dbReference type="Proteomes" id="UP000261055"/>
    </source>
</evidence>
<accession>A0A3E5GP57</accession>
<protein>
    <submittedName>
        <fullName evidence="1">P-II family nitrogen regulator</fullName>
    </submittedName>
</protein>
<gene>
    <name evidence="1" type="ORF">DXB12_14965</name>
</gene>
<evidence type="ECO:0000313" key="1">
    <source>
        <dbReference type="EMBL" id="RGO47187.1"/>
    </source>
</evidence>